<gene>
    <name evidence="2" type="ORF">MALL_0750</name>
</gene>
<evidence type="ECO:0000313" key="2">
    <source>
        <dbReference type="EMBL" id="EFF41385.1"/>
    </source>
</evidence>
<comment type="caution">
    <text evidence="2">The sequence shown here is derived from an EMBL/GenBank/DDBJ whole genome shotgun (WGS) entry which is preliminary data.</text>
</comment>
<dbReference type="RefSeq" id="WP_005683667.1">
    <property type="nucleotide sequence ID" value="NZ_ADNC01000023.1"/>
</dbReference>
<evidence type="ECO:0008006" key="4">
    <source>
        <dbReference type="Google" id="ProtNLM"/>
    </source>
</evidence>
<dbReference type="Proteomes" id="UP000004757">
    <property type="component" value="Unassembled WGS sequence"/>
</dbReference>
<dbReference type="EMBL" id="ADNC01000023">
    <property type="protein sequence ID" value="EFF41385.1"/>
    <property type="molecule type" value="Genomic_DNA"/>
</dbReference>
<sequence>MKIKITKKIIIFSLILASTVSSVILVSCNSKTNKSKEIINNEMIEQPLNKVNTEVLNKIYTFKKF</sequence>
<feature type="signal peptide" evidence="1">
    <location>
        <begin position="1"/>
        <end position="23"/>
    </location>
</feature>
<organism evidence="2 3">
    <name type="scientific">Mycoplasmopsis alligatoris A21JP2</name>
    <dbReference type="NCBI Taxonomy" id="747682"/>
    <lineage>
        <taxon>Bacteria</taxon>
        <taxon>Bacillati</taxon>
        <taxon>Mycoplasmatota</taxon>
        <taxon>Mycoplasmoidales</taxon>
        <taxon>Metamycoplasmataceae</taxon>
        <taxon>Mycoplasmopsis</taxon>
    </lineage>
</organism>
<evidence type="ECO:0000313" key="3">
    <source>
        <dbReference type="Proteomes" id="UP000004757"/>
    </source>
</evidence>
<dbReference type="PROSITE" id="PS51257">
    <property type="entry name" value="PROKAR_LIPOPROTEIN"/>
    <property type="match status" value="1"/>
</dbReference>
<protein>
    <recommendedName>
        <fullName evidence="4">Lipoprotein</fullName>
    </recommendedName>
</protein>
<proteinExistence type="predicted"/>
<feature type="chain" id="PRO_5003067811" description="Lipoprotein" evidence="1">
    <location>
        <begin position="24"/>
        <end position="65"/>
    </location>
</feature>
<reference evidence="2 3" key="1">
    <citation type="submission" date="2010-03" db="EMBL/GenBank/DDBJ databases">
        <authorList>
            <person name="Glass J.I."/>
            <person name="Benders G.A."/>
            <person name="Durkin A.S."/>
            <person name="Farmerie W.G."/>
            <person name="Hlavinka K."/>
            <person name="Hostetler J."/>
            <person name="Jackson J."/>
            <person name="May M.A."/>
            <person name="Miller R.H."/>
            <person name="Paralanov V."/>
            <person name="Radune D."/>
            <person name="Szczypinski B."/>
            <person name="Brown D.R."/>
        </authorList>
    </citation>
    <scope>NUCLEOTIDE SEQUENCE [LARGE SCALE GENOMIC DNA]</scope>
    <source>
        <strain evidence="2 3">A21JP2</strain>
    </source>
</reference>
<keyword evidence="1" id="KW-0732">Signal</keyword>
<accession>D4XW87</accession>
<keyword evidence="3" id="KW-1185">Reference proteome</keyword>
<dbReference type="AlphaFoldDB" id="D4XW87"/>
<evidence type="ECO:0000256" key="1">
    <source>
        <dbReference type="SAM" id="SignalP"/>
    </source>
</evidence>
<name>D4XW87_9BACT</name>